<keyword evidence="1" id="KW-0472">Membrane</keyword>
<protein>
    <recommendedName>
        <fullName evidence="4">ABC-2 transporter permease</fullName>
    </recommendedName>
</protein>
<feature type="transmembrane region" description="Helical" evidence="1">
    <location>
        <begin position="111"/>
        <end position="130"/>
    </location>
</feature>
<dbReference type="AlphaFoldDB" id="A0A844FJT2"/>
<dbReference type="Pfam" id="PF13346">
    <property type="entry name" value="ABC2_membrane_5"/>
    <property type="match status" value="1"/>
</dbReference>
<dbReference type="EMBL" id="VULR01000020">
    <property type="protein sequence ID" value="MSS44239.1"/>
    <property type="molecule type" value="Genomic_DNA"/>
</dbReference>
<dbReference type="Proteomes" id="UP000462760">
    <property type="component" value="Unassembled WGS sequence"/>
</dbReference>
<dbReference type="InterPro" id="IPR025699">
    <property type="entry name" value="ABC2_memb-like"/>
</dbReference>
<evidence type="ECO:0000313" key="3">
    <source>
        <dbReference type="Proteomes" id="UP000462760"/>
    </source>
</evidence>
<name>A0A844FJT2_9FIRM</name>
<feature type="transmembrane region" description="Helical" evidence="1">
    <location>
        <begin position="79"/>
        <end position="105"/>
    </location>
</feature>
<comment type="caution">
    <text evidence="2">The sequence shown here is derived from an EMBL/GenBank/DDBJ whole genome shotgun (WGS) entry which is preliminary data.</text>
</comment>
<gene>
    <name evidence="2" type="ORF">FYJ27_11035</name>
</gene>
<proteinExistence type="predicted"/>
<accession>A0A844FJT2</accession>
<feature type="transmembrane region" description="Helical" evidence="1">
    <location>
        <begin position="142"/>
        <end position="162"/>
    </location>
</feature>
<evidence type="ECO:0000313" key="2">
    <source>
        <dbReference type="EMBL" id="MSS44239.1"/>
    </source>
</evidence>
<sequence>MPIISLTISLLFAMQVLQTISFDESTNWNKLTLAMLLSVSEVTLSKYLLALILAILSSIMVTLVGGLLNLIFKNTNNNLLFYIILSFSCGIIYNSFIIPIAIKFGTHNCKYIMMIFVTLPTFIAFILRHFNIKIQNIKISYTLYLLILLIISLIIFIISYYISLCISNRDIE</sequence>
<feature type="transmembrane region" description="Helical" evidence="1">
    <location>
        <begin position="47"/>
        <end position="72"/>
    </location>
</feature>
<keyword evidence="1" id="KW-1133">Transmembrane helix</keyword>
<reference evidence="2 3" key="1">
    <citation type="submission" date="2019-08" db="EMBL/GenBank/DDBJ databases">
        <title>In-depth cultivation of the pig gut microbiome towards novel bacterial diversity and tailored functional studies.</title>
        <authorList>
            <person name="Wylensek D."/>
            <person name="Hitch T.C.A."/>
            <person name="Clavel T."/>
        </authorList>
    </citation>
    <scope>NUCLEOTIDE SEQUENCE [LARGE SCALE GENOMIC DNA]</scope>
    <source>
        <strain evidence="2 3">Med78-601-WT-4W-RMD-3</strain>
    </source>
</reference>
<evidence type="ECO:0008006" key="4">
    <source>
        <dbReference type="Google" id="ProtNLM"/>
    </source>
</evidence>
<keyword evidence="1" id="KW-0812">Transmembrane</keyword>
<organism evidence="2 3">
    <name type="scientific">Anaerosalibacter bizertensis</name>
    <dbReference type="NCBI Taxonomy" id="932217"/>
    <lineage>
        <taxon>Bacteria</taxon>
        <taxon>Bacillati</taxon>
        <taxon>Bacillota</taxon>
        <taxon>Tissierellia</taxon>
        <taxon>Tissierellales</taxon>
        <taxon>Sporanaerobacteraceae</taxon>
        <taxon>Anaerosalibacter</taxon>
    </lineage>
</organism>
<evidence type="ECO:0000256" key="1">
    <source>
        <dbReference type="SAM" id="Phobius"/>
    </source>
</evidence>